<keyword evidence="3" id="KW-0804">Transcription</keyword>
<evidence type="ECO:0000256" key="1">
    <source>
        <dbReference type="ARBA" id="ARBA00023015"/>
    </source>
</evidence>
<dbReference type="InterPro" id="IPR009057">
    <property type="entry name" value="Homeodomain-like_sf"/>
</dbReference>
<dbReference type="PROSITE" id="PS01081">
    <property type="entry name" value="HTH_TETR_1"/>
    <property type="match status" value="1"/>
</dbReference>
<dbReference type="Proteomes" id="UP000193862">
    <property type="component" value="Unassembled WGS sequence"/>
</dbReference>
<sequence length="234" mass="25777">MSLQSQDMKISPDGAVAQSPLKKGEQARITILEATRELVALKGPHATTVRDITEASGANVAAVNYYFHSKEELVRQAMTSITDALNAARLARLRSYEVAAQGQALAPEDILRALIEPVAEVSRARDGGSLYLRMIYQMRINPQDRFAQEAFDRNDHVAQAFLDAMGKTFAKVSREEIIWRYEFARGASIHMLADLDPLVRRMETLGHGAVSTSKTLSPEVFTRVIALLMGGFAA</sequence>
<evidence type="ECO:0000256" key="4">
    <source>
        <dbReference type="PROSITE-ProRule" id="PRU00335"/>
    </source>
</evidence>
<accession>A0A1Y5RSH2</accession>
<dbReference type="SUPFAM" id="SSF48498">
    <property type="entry name" value="Tetracyclin repressor-like, C-terminal domain"/>
    <property type="match status" value="1"/>
</dbReference>
<evidence type="ECO:0000259" key="6">
    <source>
        <dbReference type="PROSITE" id="PS50977"/>
    </source>
</evidence>
<dbReference type="InterPro" id="IPR023772">
    <property type="entry name" value="DNA-bd_HTH_TetR-type_CS"/>
</dbReference>
<evidence type="ECO:0000256" key="5">
    <source>
        <dbReference type="SAM" id="MobiDB-lite"/>
    </source>
</evidence>
<name>A0A1Y5RSH2_9RHOB</name>
<evidence type="ECO:0000313" key="8">
    <source>
        <dbReference type="Proteomes" id="UP000193862"/>
    </source>
</evidence>
<dbReference type="Pfam" id="PF17939">
    <property type="entry name" value="TetR_C_30"/>
    <property type="match status" value="1"/>
</dbReference>
<feature type="domain" description="HTH tetR-type" evidence="6">
    <location>
        <begin position="25"/>
        <end position="85"/>
    </location>
</feature>
<dbReference type="PROSITE" id="PS50977">
    <property type="entry name" value="HTH_TETR_2"/>
    <property type="match status" value="1"/>
</dbReference>
<feature type="region of interest" description="Disordered" evidence="5">
    <location>
        <begin position="1"/>
        <end position="21"/>
    </location>
</feature>
<dbReference type="GO" id="GO:0000976">
    <property type="term" value="F:transcription cis-regulatory region binding"/>
    <property type="evidence" value="ECO:0007669"/>
    <property type="project" value="TreeGrafter"/>
</dbReference>
<dbReference type="InterPro" id="IPR041586">
    <property type="entry name" value="PsrA_TetR_C"/>
</dbReference>
<keyword evidence="1" id="KW-0805">Transcription regulation</keyword>
<dbReference type="PANTHER" id="PTHR30055:SF234">
    <property type="entry name" value="HTH-TYPE TRANSCRIPTIONAL REGULATOR BETI"/>
    <property type="match status" value="1"/>
</dbReference>
<keyword evidence="2 4" id="KW-0238">DNA-binding</keyword>
<evidence type="ECO:0000313" key="7">
    <source>
        <dbReference type="EMBL" id="SLN23321.1"/>
    </source>
</evidence>
<dbReference type="InterPro" id="IPR036271">
    <property type="entry name" value="Tet_transcr_reg_TetR-rel_C_sf"/>
</dbReference>
<feature type="DNA-binding region" description="H-T-H motif" evidence="4">
    <location>
        <begin position="48"/>
        <end position="67"/>
    </location>
</feature>
<dbReference type="RefSeq" id="WP_159453189.1">
    <property type="nucleotide sequence ID" value="NZ_FWFS01000002.1"/>
</dbReference>
<dbReference type="Gene3D" id="1.10.357.10">
    <property type="entry name" value="Tetracycline Repressor, domain 2"/>
    <property type="match status" value="1"/>
</dbReference>
<dbReference type="InterPro" id="IPR050109">
    <property type="entry name" value="HTH-type_TetR-like_transc_reg"/>
</dbReference>
<dbReference type="EMBL" id="FWFS01000002">
    <property type="protein sequence ID" value="SLN23321.1"/>
    <property type="molecule type" value="Genomic_DNA"/>
</dbReference>
<protein>
    <submittedName>
        <fullName evidence="7">Putative DNA-binding transcriptional regulator</fullName>
    </submittedName>
</protein>
<reference evidence="7 8" key="1">
    <citation type="submission" date="2017-03" db="EMBL/GenBank/DDBJ databases">
        <authorList>
            <person name="Afonso C.L."/>
            <person name="Miller P.J."/>
            <person name="Scott M.A."/>
            <person name="Spackman E."/>
            <person name="Goraichik I."/>
            <person name="Dimitrov K.M."/>
            <person name="Suarez D.L."/>
            <person name="Swayne D.E."/>
        </authorList>
    </citation>
    <scope>NUCLEOTIDE SEQUENCE [LARGE SCALE GENOMIC DNA]</scope>
    <source>
        <strain evidence="7 8">CECT 8620</strain>
    </source>
</reference>
<proteinExistence type="predicted"/>
<organism evidence="7 8">
    <name type="scientific">Aquimixticola soesokkakensis</name>
    <dbReference type="NCBI Taxonomy" id="1519096"/>
    <lineage>
        <taxon>Bacteria</taxon>
        <taxon>Pseudomonadati</taxon>
        <taxon>Pseudomonadota</taxon>
        <taxon>Alphaproteobacteria</taxon>
        <taxon>Rhodobacterales</taxon>
        <taxon>Paracoccaceae</taxon>
        <taxon>Aquimixticola</taxon>
    </lineage>
</organism>
<dbReference type="PANTHER" id="PTHR30055">
    <property type="entry name" value="HTH-TYPE TRANSCRIPTIONAL REGULATOR RUTR"/>
    <property type="match status" value="1"/>
</dbReference>
<dbReference type="Pfam" id="PF00440">
    <property type="entry name" value="TetR_N"/>
    <property type="match status" value="1"/>
</dbReference>
<dbReference type="OrthoDB" id="2356263at2"/>
<gene>
    <name evidence="7" type="ORF">AQS8620_00658</name>
</gene>
<dbReference type="AlphaFoldDB" id="A0A1Y5RSH2"/>
<evidence type="ECO:0000256" key="3">
    <source>
        <dbReference type="ARBA" id="ARBA00023163"/>
    </source>
</evidence>
<evidence type="ECO:0000256" key="2">
    <source>
        <dbReference type="ARBA" id="ARBA00023125"/>
    </source>
</evidence>
<dbReference type="SUPFAM" id="SSF46689">
    <property type="entry name" value="Homeodomain-like"/>
    <property type="match status" value="1"/>
</dbReference>
<dbReference type="InterPro" id="IPR001647">
    <property type="entry name" value="HTH_TetR"/>
</dbReference>
<keyword evidence="8" id="KW-1185">Reference proteome</keyword>
<dbReference type="GO" id="GO:0003700">
    <property type="term" value="F:DNA-binding transcription factor activity"/>
    <property type="evidence" value="ECO:0007669"/>
    <property type="project" value="TreeGrafter"/>
</dbReference>